<dbReference type="Pfam" id="PF11010">
    <property type="entry name" value="DUF2848"/>
    <property type="match status" value="1"/>
</dbReference>
<sequence length="209" mass="23903">MSKKQFYCIGYAGRDKKKTWEHVEELKKIGVPEPKSVPELYHLSDYLIDNSGAISVIGNQTSGEVEIVLICDKEGNLFVTVGSDHTDRGLETVSIHKSKQVCAKPIAGEKWDFEDVQDEWDDLVLYSEVLSEGNWVKYQHDKVSSIIPFEQIMDFLKRNDIESQNYVVYCGTVPLLNGFIYGDGFRCGIYSEKMDKTIELEYKVEKLKV</sequence>
<protein>
    <recommendedName>
        <fullName evidence="3">DUF2848 domain-containing protein</fullName>
    </recommendedName>
</protein>
<evidence type="ECO:0000313" key="2">
    <source>
        <dbReference type="Proteomes" id="UP000040453"/>
    </source>
</evidence>
<proteinExistence type="predicted"/>
<dbReference type="InterPro" id="IPR021269">
    <property type="entry name" value="DUF2848"/>
</dbReference>
<gene>
    <name evidence="1" type="ORF">BN997_00244</name>
</gene>
<keyword evidence="2" id="KW-1185">Reference proteome</keyword>
<dbReference type="RefSeq" id="WP_042528917.1">
    <property type="nucleotide sequence ID" value="NZ_CAXOIH010000004.1"/>
</dbReference>
<dbReference type="OrthoDB" id="9792678at2"/>
<evidence type="ECO:0008006" key="3">
    <source>
        <dbReference type="Google" id="ProtNLM"/>
    </source>
</evidence>
<dbReference type="AlphaFoldDB" id="A0A0A1MMX0"/>
<evidence type="ECO:0000313" key="1">
    <source>
        <dbReference type="EMBL" id="CEI80441.1"/>
    </source>
</evidence>
<reference evidence="1 2" key="1">
    <citation type="submission" date="2014-11" db="EMBL/GenBank/DDBJ databases">
        <authorList>
            <person name="Urmite Genomes Urmite Genomes"/>
        </authorList>
    </citation>
    <scope>NUCLEOTIDE SEQUENCE [LARGE SCALE GENOMIC DNA]</scope>
    <source>
        <strain evidence="1 2">Oc5</strain>
    </source>
</reference>
<dbReference type="Proteomes" id="UP000040453">
    <property type="component" value="Unassembled WGS sequence"/>
</dbReference>
<dbReference type="STRING" id="545501.BN997_00244"/>
<accession>A0A0A1MMX0</accession>
<organism evidence="1 2">
    <name type="scientific">Oceanobacillus oncorhynchi</name>
    <dbReference type="NCBI Taxonomy" id="545501"/>
    <lineage>
        <taxon>Bacteria</taxon>
        <taxon>Bacillati</taxon>
        <taxon>Bacillota</taxon>
        <taxon>Bacilli</taxon>
        <taxon>Bacillales</taxon>
        <taxon>Bacillaceae</taxon>
        <taxon>Oceanobacillus</taxon>
    </lineage>
</organism>
<dbReference type="EMBL" id="CDGG01000001">
    <property type="protein sequence ID" value="CEI80441.1"/>
    <property type="molecule type" value="Genomic_DNA"/>
</dbReference>
<name>A0A0A1MMX0_9BACI</name>